<name>A0ABU5VW97_9BACT</name>
<dbReference type="EMBL" id="JAYGJQ010000002">
    <property type="protein sequence ID" value="MEA9357222.1"/>
    <property type="molecule type" value="Genomic_DNA"/>
</dbReference>
<reference evidence="3 4" key="1">
    <citation type="submission" date="2023-11" db="EMBL/GenBank/DDBJ databases">
        <title>A Novel Polar Bacteriovorax (B. antarcticus) Isolated from the Biocrust in Antarctica.</title>
        <authorList>
            <person name="Mun W."/>
            <person name="Choi S.Y."/>
            <person name="Mitchell R.J."/>
        </authorList>
    </citation>
    <scope>NUCLEOTIDE SEQUENCE [LARGE SCALE GENOMIC DNA]</scope>
    <source>
        <strain evidence="3 4">PP10</strain>
    </source>
</reference>
<keyword evidence="1" id="KW-0732">Signal</keyword>
<sequence length="244" mass="27393">MLRNLLVLTALLFSFQTLAVETWKIASLDWKPYTGESLPEGGIGIVILRAALRAEGIDLVVEFYPWTRAIQKARDPAYAGLYPAWDEEILAGFLKSPVLFKSPVGFVEPRSRPLVWTKLEDLKGKTIGVVQDYGNTLEFMALIKSGVIKTEVVVSDLFNVRKVAAGRIDGAFIDLNNLSYLLKNDAKDVAHKVQANRKVIDTKDLLLAINAKFKNKNAFSILQRGISKIHPDKIINDYKKKYMK</sequence>
<comment type="caution">
    <text evidence="3">The sequence shown here is derived from an EMBL/GenBank/DDBJ whole genome shotgun (WGS) entry which is preliminary data.</text>
</comment>
<dbReference type="InterPro" id="IPR015168">
    <property type="entry name" value="SsuA/THI5"/>
</dbReference>
<feature type="chain" id="PRO_5047337910" evidence="1">
    <location>
        <begin position="20"/>
        <end position="244"/>
    </location>
</feature>
<evidence type="ECO:0000313" key="3">
    <source>
        <dbReference type="EMBL" id="MEA9357222.1"/>
    </source>
</evidence>
<proteinExistence type="predicted"/>
<organism evidence="3 4">
    <name type="scientific">Bacteriovorax antarcticus</name>
    <dbReference type="NCBI Taxonomy" id="3088717"/>
    <lineage>
        <taxon>Bacteria</taxon>
        <taxon>Pseudomonadati</taxon>
        <taxon>Bdellovibrionota</taxon>
        <taxon>Bacteriovoracia</taxon>
        <taxon>Bacteriovoracales</taxon>
        <taxon>Bacteriovoracaceae</taxon>
        <taxon>Bacteriovorax</taxon>
    </lineage>
</organism>
<protein>
    <submittedName>
        <fullName evidence="3">Transporter substrate-binding domain-containing protein</fullName>
    </submittedName>
</protein>
<feature type="signal peptide" evidence="1">
    <location>
        <begin position="1"/>
        <end position="19"/>
    </location>
</feature>
<dbReference type="SUPFAM" id="SSF53850">
    <property type="entry name" value="Periplasmic binding protein-like II"/>
    <property type="match status" value="1"/>
</dbReference>
<evidence type="ECO:0000256" key="1">
    <source>
        <dbReference type="SAM" id="SignalP"/>
    </source>
</evidence>
<gene>
    <name evidence="3" type="ORF">SHI21_13440</name>
</gene>
<evidence type="ECO:0000259" key="2">
    <source>
        <dbReference type="Pfam" id="PF09084"/>
    </source>
</evidence>
<keyword evidence="4" id="KW-1185">Reference proteome</keyword>
<dbReference type="Proteomes" id="UP001302274">
    <property type="component" value="Unassembled WGS sequence"/>
</dbReference>
<dbReference type="Pfam" id="PF09084">
    <property type="entry name" value="NMT1"/>
    <property type="match status" value="1"/>
</dbReference>
<evidence type="ECO:0000313" key="4">
    <source>
        <dbReference type="Proteomes" id="UP001302274"/>
    </source>
</evidence>
<dbReference type="Gene3D" id="3.40.190.10">
    <property type="entry name" value="Periplasmic binding protein-like II"/>
    <property type="match status" value="2"/>
</dbReference>
<accession>A0ABU5VW97</accession>
<feature type="domain" description="SsuA/THI5-like" evidence="2">
    <location>
        <begin position="102"/>
        <end position="217"/>
    </location>
</feature>
<dbReference type="RefSeq" id="WP_323577140.1">
    <property type="nucleotide sequence ID" value="NZ_JAYGJQ010000002.1"/>
</dbReference>